<dbReference type="OrthoDB" id="10309967at2759"/>
<proteinExistence type="predicted"/>
<name>A0A9P1BSX1_9DINO</name>
<reference evidence="2 3" key="2">
    <citation type="submission" date="2024-05" db="EMBL/GenBank/DDBJ databases">
        <authorList>
            <person name="Chen Y."/>
            <person name="Shah S."/>
            <person name="Dougan E. K."/>
            <person name="Thang M."/>
            <person name="Chan C."/>
        </authorList>
    </citation>
    <scope>NUCLEOTIDE SEQUENCE [LARGE SCALE GENOMIC DNA]</scope>
</reference>
<protein>
    <submittedName>
        <fullName evidence="1">Uncharacterized protein</fullName>
    </submittedName>
</protein>
<evidence type="ECO:0000313" key="2">
    <source>
        <dbReference type="EMBL" id="CAL4766077.1"/>
    </source>
</evidence>
<evidence type="ECO:0000313" key="1">
    <source>
        <dbReference type="EMBL" id="CAI3978765.1"/>
    </source>
</evidence>
<dbReference type="Proteomes" id="UP001152797">
    <property type="component" value="Unassembled WGS sequence"/>
</dbReference>
<gene>
    <name evidence="1" type="ORF">C1SCF055_LOCUS6768</name>
</gene>
<keyword evidence="3" id="KW-1185">Reference proteome</keyword>
<organism evidence="1">
    <name type="scientific">Cladocopium goreaui</name>
    <dbReference type="NCBI Taxonomy" id="2562237"/>
    <lineage>
        <taxon>Eukaryota</taxon>
        <taxon>Sar</taxon>
        <taxon>Alveolata</taxon>
        <taxon>Dinophyceae</taxon>
        <taxon>Suessiales</taxon>
        <taxon>Symbiodiniaceae</taxon>
        <taxon>Cladocopium</taxon>
    </lineage>
</organism>
<dbReference type="EMBL" id="CAMXCT010000435">
    <property type="protein sequence ID" value="CAI3978765.1"/>
    <property type="molecule type" value="Genomic_DNA"/>
</dbReference>
<reference evidence="1" key="1">
    <citation type="submission" date="2022-10" db="EMBL/GenBank/DDBJ databases">
        <authorList>
            <person name="Chen Y."/>
            <person name="Dougan E. K."/>
            <person name="Chan C."/>
            <person name="Rhodes N."/>
            <person name="Thang M."/>
        </authorList>
    </citation>
    <scope>NUCLEOTIDE SEQUENCE</scope>
</reference>
<dbReference type="EMBL" id="CAMXCT030000435">
    <property type="protein sequence ID" value="CAL4766077.1"/>
    <property type="molecule type" value="Genomic_DNA"/>
</dbReference>
<accession>A0A9P1BSX1</accession>
<dbReference type="AlphaFoldDB" id="A0A9P1BSX1"/>
<dbReference type="EMBL" id="CAMXCT020000435">
    <property type="protein sequence ID" value="CAL1132140.1"/>
    <property type="molecule type" value="Genomic_DNA"/>
</dbReference>
<evidence type="ECO:0000313" key="3">
    <source>
        <dbReference type="Proteomes" id="UP001152797"/>
    </source>
</evidence>
<comment type="caution">
    <text evidence="1">The sequence shown here is derived from an EMBL/GenBank/DDBJ whole genome shotgun (WGS) entry which is preliminary data.</text>
</comment>
<sequence>MPPGGGVSITSINRETNIDEIIEEVRRRKEAGMPQLGKASMVDYELCKKRDELQRKVRPELVFDSQRHIQKMRANLQADPNFDVMHNPSITFSDHSTSTVAKSCAGSSTFVDLLKKQYGQV</sequence>